<keyword evidence="7" id="KW-0496">Mitochondrion</keyword>
<name>A0A1Y1UNR5_9TREE</name>
<dbReference type="InParanoid" id="A0A1Y1UNR5"/>
<evidence type="ECO:0000256" key="3">
    <source>
        <dbReference type="ARBA" id="ARBA00022448"/>
    </source>
</evidence>
<keyword evidence="5" id="KW-0999">Mitochondrion inner membrane</keyword>
<evidence type="ECO:0000256" key="7">
    <source>
        <dbReference type="ARBA" id="ARBA00023128"/>
    </source>
</evidence>
<keyword evidence="11" id="KW-1185">Reference proteome</keyword>
<accession>A0A1Y1UNR5</accession>
<gene>
    <name evidence="10" type="ORF">BD324DRAFT_618640</name>
</gene>
<evidence type="ECO:0000256" key="2">
    <source>
        <dbReference type="ARBA" id="ARBA00008554"/>
    </source>
</evidence>
<comment type="similarity">
    <text evidence="2">Belongs to the UQCRB/QCR7 family.</text>
</comment>
<dbReference type="RefSeq" id="XP_021873007.1">
    <property type="nucleotide sequence ID" value="XM_022015059.1"/>
</dbReference>
<evidence type="ECO:0000313" key="11">
    <source>
        <dbReference type="Proteomes" id="UP000193218"/>
    </source>
</evidence>
<dbReference type="AlphaFoldDB" id="A0A1Y1UNR5"/>
<dbReference type="PANTHER" id="PTHR12022:SF0">
    <property type="entry name" value="CYTOCHROME B-C1 COMPLEX SUBUNIT 7"/>
    <property type="match status" value="1"/>
</dbReference>
<proteinExistence type="inferred from homology"/>
<dbReference type="Proteomes" id="UP000193218">
    <property type="component" value="Unassembled WGS sequence"/>
</dbReference>
<dbReference type="EMBL" id="NBSH01000003">
    <property type="protein sequence ID" value="ORX39144.1"/>
    <property type="molecule type" value="Genomic_DNA"/>
</dbReference>
<keyword evidence="3" id="KW-0813">Transport</keyword>
<dbReference type="PANTHER" id="PTHR12022">
    <property type="entry name" value="UBIQUINOL-CYTOCHROME C REDUCTASE COMPLEX 14 KD PROTEIN"/>
    <property type="match status" value="1"/>
</dbReference>
<dbReference type="GeneID" id="33556867"/>
<evidence type="ECO:0000256" key="8">
    <source>
        <dbReference type="ARBA" id="ARBA00023136"/>
    </source>
</evidence>
<sequence length="136" mass="16067">MVAKVPGGPLGISFAPWLKANMPGLYGRLKPVANWYCHIAGWRQMGLKYDDLLLEEREDVQKALTRLTPRESYDRVYRMRRAHQQAILHKELPKNEWITPEEDRRYLSPHIQSVVRENKERAEWDSVKVEKLKSKK</sequence>
<evidence type="ECO:0000256" key="5">
    <source>
        <dbReference type="ARBA" id="ARBA00022792"/>
    </source>
</evidence>
<organism evidence="10 11">
    <name type="scientific">Kockovaella imperatae</name>
    <dbReference type="NCBI Taxonomy" id="4999"/>
    <lineage>
        <taxon>Eukaryota</taxon>
        <taxon>Fungi</taxon>
        <taxon>Dikarya</taxon>
        <taxon>Basidiomycota</taxon>
        <taxon>Agaricomycotina</taxon>
        <taxon>Tremellomycetes</taxon>
        <taxon>Tremellales</taxon>
        <taxon>Cuniculitremaceae</taxon>
        <taxon>Kockovaella</taxon>
    </lineage>
</organism>
<dbReference type="GO" id="GO:0045275">
    <property type="term" value="C:respiratory chain complex III"/>
    <property type="evidence" value="ECO:0007669"/>
    <property type="project" value="InterPro"/>
</dbReference>
<dbReference type="Pfam" id="PF02271">
    <property type="entry name" value="UCR_14kD"/>
    <property type="match status" value="1"/>
</dbReference>
<dbReference type="STRING" id="4999.A0A1Y1UNR5"/>
<dbReference type="GO" id="GO:0006122">
    <property type="term" value="P:mitochondrial electron transport, ubiquinol to cytochrome c"/>
    <property type="evidence" value="ECO:0007669"/>
    <property type="project" value="InterPro"/>
</dbReference>
<dbReference type="FunFam" id="1.10.1090.10:FF:000001">
    <property type="entry name" value="Cytochrome b-c1 complex subunit 7"/>
    <property type="match status" value="1"/>
</dbReference>
<dbReference type="SUPFAM" id="SSF81524">
    <property type="entry name" value="14 kDa protein of cytochrome bc1 complex (Ubiquinol-cytochrome c reductase)"/>
    <property type="match status" value="1"/>
</dbReference>
<comment type="caution">
    <text evidence="10">The sequence shown here is derived from an EMBL/GenBank/DDBJ whole genome shotgun (WGS) entry which is preliminary data.</text>
</comment>
<keyword evidence="8" id="KW-0472">Membrane</keyword>
<dbReference type="InterPro" id="IPR036544">
    <property type="entry name" value="QCR7_sf"/>
</dbReference>
<keyword evidence="4" id="KW-0679">Respiratory chain</keyword>
<comment type="subcellular location">
    <subcellularLocation>
        <location evidence="1">Mitochondrion inner membrane</location>
        <topology evidence="1">Peripheral membrane protein</topology>
        <orientation evidence="1">Matrix side</orientation>
    </subcellularLocation>
</comment>
<dbReference type="Gene3D" id="1.10.1090.10">
    <property type="entry name" value="Cytochrome b-c1 complex subunit 7"/>
    <property type="match status" value="1"/>
</dbReference>
<evidence type="ECO:0000313" key="10">
    <source>
        <dbReference type="EMBL" id="ORX39144.1"/>
    </source>
</evidence>
<dbReference type="FunCoup" id="A0A1Y1UNR5">
    <property type="interactions" value="84"/>
</dbReference>
<reference evidence="10 11" key="1">
    <citation type="submission" date="2017-03" db="EMBL/GenBank/DDBJ databases">
        <title>Widespread Adenine N6-methylation of Active Genes in Fungi.</title>
        <authorList>
            <consortium name="DOE Joint Genome Institute"/>
            <person name="Mondo S.J."/>
            <person name="Dannebaum R.O."/>
            <person name="Kuo R.C."/>
            <person name="Louie K.B."/>
            <person name="Bewick A.J."/>
            <person name="Labutti K."/>
            <person name="Haridas S."/>
            <person name="Kuo A."/>
            <person name="Salamov A."/>
            <person name="Ahrendt S.R."/>
            <person name="Lau R."/>
            <person name="Bowen B.P."/>
            <person name="Lipzen A."/>
            <person name="Sullivan W."/>
            <person name="Andreopoulos W.B."/>
            <person name="Clum A."/>
            <person name="Lindquist E."/>
            <person name="Daum C."/>
            <person name="Northen T.R."/>
            <person name="Ramamoorthy G."/>
            <person name="Schmitz R.J."/>
            <person name="Gryganskyi A."/>
            <person name="Culley D."/>
            <person name="Magnuson J."/>
            <person name="James T.Y."/>
            <person name="O'Malley M.A."/>
            <person name="Stajich J.E."/>
            <person name="Spatafora J.W."/>
            <person name="Visel A."/>
            <person name="Grigoriev I.V."/>
        </authorList>
    </citation>
    <scope>NUCLEOTIDE SEQUENCE [LARGE SCALE GENOMIC DNA]</scope>
    <source>
        <strain evidence="10 11">NRRL Y-17943</strain>
    </source>
</reference>
<evidence type="ECO:0000256" key="9">
    <source>
        <dbReference type="ARBA" id="ARBA00031684"/>
    </source>
</evidence>
<evidence type="ECO:0000256" key="6">
    <source>
        <dbReference type="ARBA" id="ARBA00022982"/>
    </source>
</evidence>
<evidence type="ECO:0000256" key="4">
    <source>
        <dbReference type="ARBA" id="ARBA00022660"/>
    </source>
</evidence>
<evidence type="ECO:0000256" key="1">
    <source>
        <dbReference type="ARBA" id="ARBA00004443"/>
    </source>
</evidence>
<protein>
    <recommendedName>
        <fullName evidence="9">Complex III subunit 7</fullName>
    </recommendedName>
</protein>
<dbReference type="GO" id="GO:0005743">
    <property type="term" value="C:mitochondrial inner membrane"/>
    <property type="evidence" value="ECO:0007669"/>
    <property type="project" value="UniProtKB-SubCell"/>
</dbReference>
<dbReference type="InterPro" id="IPR003197">
    <property type="entry name" value="QCR7"/>
</dbReference>
<keyword evidence="6" id="KW-0249">Electron transport</keyword>
<dbReference type="OrthoDB" id="425749at2759"/>